<dbReference type="GO" id="GO:0006352">
    <property type="term" value="P:DNA-templated transcription initiation"/>
    <property type="evidence" value="ECO:0007669"/>
    <property type="project" value="InterPro"/>
</dbReference>
<dbReference type="NCBIfam" id="TIGR02937">
    <property type="entry name" value="sigma70-ECF"/>
    <property type="match status" value="1"/>
</dbReference>
<feature type="domain" description="RNA polymerase sigma-70 region 2" evidence="5">
    <location>
        <begin position="17"/>
        <end position="82"/>
    </location>
</feature>
<comment type="similarity">
    <text evidence="1">Belongs to the sigma-70 factor family. ECF subfamily.</text>
</comment>
<dbReference type="EMBL" id="CP041666">
    <property type="protein sequence ID" value="QDP39460.1"/>
    <property type="molecule type" value="Genomic_DNA"/>
</dbReference>
<dbReference type="Proteomes" id="UP000315215">
    <property type="component" value="Chromosome"/>
</dbReference>
<keyword evidence="8" id="KW-1185">Reference proteome</keyword>
<dbReference type="Pfam" id="PF08281">
    <property type="entry name" value="Sigma70_r4_2"/>
    <property type="match status" value="1"/>
</dbReference>
<reference evidence="7 8" key="1">
    <citation type="submission" date="2019-07" db="EMBL/GenBank/DDBJ databases">
        <authorList>
            <person name="Li J."/>
        </authorList>
    </citation>
    <scope>NUCLEOTIDE SEQUENCE [LARGE SCALE GENOMIC DNA]</scope>
    <source>
        <strain evidence="7 8">TKL69</strain>
    </source>
</reference>
<dbReference type="PANTHER" id="PTHR43133:SF51">
    <property type="entry name" value="RNA POLYMERASE SIGMA FACTOR"/>
    <property type="match status" value="1"/>
</dbReference>
<dbReference type="InterPro" id="IPR007627">
    <property type="entry name" value="RNA_pol_sigma70_r2"/>
</dbReference>
<dbReference type="InterPro" id="IPR014284">
    <property type="entry name" value="RNA_pol_sigma-70_dom"/>
</dbReference>
<dbReference type="AlphaFoldDB" id="A0A516KDL1"/>
<evidence type="ECO:0000313" key="8">
    <source>
        <dbReference type="Proteomes" id="UP000315215"/>
    </source>
</evidence>
<evidence type="ECO:0000256" key="4">
    <source>
        <dbReference type="ARBA" id="ARBA00023163"/>
    </source>
</evidence>
<evidence type="ECO:0000259" key="6">
    <source>
        <dbReference type="Pfam" id="PF08281"/>
    </source>
</evidence>
<evidence type="ECO:0000259" key="5">
    <source>
        <dbReference type="Pfam" id="PF04542"/>
    </source>
</evidence>
<accession>A0A516KDL1</accession>
<dbReference type="KEGG" id="aqt:FN924_04275"/>
<dbReference type="CDD" id="cd06171">
    <property type="entry name" value="Sigma70_r4"/>
    <property type="match status" value="1"/>
</dbReference>
<dbReference type="GO" id="GO:0016987">
    <property type="term" value="F:sigma factor activity"/>
    <property type="evidence" value="ECO:0007669"/>
    <property type="project" value="UniProtKB-KW"/>
</dbReference>
<organism evidence="7 8">
    <name type="scientific">Radiobacillus deserti</name>
    <dbReference type="NCBI Taxonomy" id="2594883"/>
    <lineage>
        <taxon>Bacteria</taxon>
        <taxon>Bacillati</taxon>
        <taxon>Bacillota</taxon>
        <taxon>Bacilli</taxon>
        <taxon>Bacillales</taxon>
        <taxon>Bacillaceae</taxon>
        <taxon>Radiobacillus</taxon>
    </lineage>
</organism>
<keyword evidence="2" id="KW-0805">Transcription regulation</keyword>
<dbReference type="InterPro" id="IPR039425">
    <property type="entry name" value="RNA_pol_sigma-70-like"/>
</dbReference>
<evidence type="ECO:0000256" key="3">
    <source>
        <dbReference type="ARBA" id="ARBA00023082"/>
    </source>
</evidence>
<evidence type="ECO:0000313" key="7">
    <source>
        <dbReference type="EMBL" id="QDP39460.1"/>
    </source>
</evidence>
<protein>
    <submittedName>
        <fullName evidence="7">Sigma-70 family RNA polymerase sigma factor</fullName>
    </submittedName>
</protein>
<dbReference type="SUPFAM" id="SSF88946">
    <property type="entry name" value="Sigma2 domain of RNA polymerase sigma factors"/>
    <property type="match status" value="1"/>
</dbReference>
<proteinExistence type="inferred from homology"/>
<dbReference type="InterPro" id="IPR036388">
    <property type="entry name" value="WH-like_DNA-bd_sf"/>
</dbReference>
<evidence type="ECO:0000256" key="2">
    <source>
        <dbReference type="ARBA" id="ARBA00023015"/>
    </source>
</evidence>
<dbReference type="SUPFAM" id="SSF88659">
    <property type="entry name" value="Sigma3 and sigma4 domains of RNA polymerase sigma factors"/>
    <property type="match status" value="1"/>
</dbReference>
<sequence>MSKKAKRGDKEAFIEVFNLYKEQLYRTAFLYTKNKEDSLDVMQETAYRAFRNISNLKNPKYFKTWIVRITINCALNVVKSKNKVVDIDEGYLESLTYTNEDIHLKISIDHLLSLLKPNEKSVIILKFYFDYTFKEISETLELPIGTIKSIYYRSIDKLQSKAERRDFLEK</sequence>
<dbReference type="InterPro" id="IPR013324">
    <property type="entry name" value="RNA_pol_sigma_r3/r4-like"/>
</dbReference>
<dbReference type="Pfam" id="PF04542">
    <property type="entry name" value="Sigma70_r2"/>
    <property type="match status" value="1"/>
</dbReference>
<feature type="domain" description="RNA polymerase sigma factor 70 region 4 type 2" evidence="6">
    <location>
        <begin position="107"/>
        <end position="158"/>
    </location>
</feature>
<dbReference type="InterPro" id="IPR013325">
    <property type="entry name" value="RNA_pol_sigma_r2"/>
</dbReference>
<evidence type="ECO:0000256" key="1">
    <source>
        <dbReference type="ARBA" id="ARBA00010641"/>
    </source>
</evidence>
<dbReference type="Gene3D" id="1.10.10.10">
    <property type="entry name" value="Winged helix-like DNA-binding domain superfamily/Winged helix DNA-binding domain"/>
    <property type="match status" value="1"/>
</dbReference>
<keyword evidence="3" id="KW-0731">Sigma factor</keyword>
<keyword evidence="4" id="KW-0804">Transcription</keyword>
<name>A0A516KDL1_9BACI</name>
<dbReference type="GO" id="GO:0003677">
    <property type="term" value="F:DNA binding"/>
    <property type="evidence" value="ECO:0007669"/>
    <property type="project" value="InterPro"/>
</dbReference>
<dbReference type="PANTHER" id="PTHR43133">
    <property type="entry name" value="RNA POLYMERASE ECF-TYPE SIGMA FACTO"/>
    <property type="match status" value="1"/>
</dbReference>
<gene>
    <name evidence="7" type="ORF">FN924_04275</name>
</gene>
<dbReference type="InterPro" id="IPR013249">
    <property type="entry name" value="RNA_pol_sigma70_r4_t2"/>
</dbReference>
<dbReference type="Gene3D" id="1.10.1740.10">
    <property type="match status" value="1"/>
</dbReference>